<proteinExistence type="predicted"/>
<name>A0A0J1BCM8_RHOIS</name>
<evidence type="ECO:0000313" key="3">
    <source>
        <dbReference type="Proteomes" id="UP000036367"/>
    </source>
</evidence>
<sequence length="73" mass="8557">MRPGSRIRDPRPFYRRLRCIRSNPLTPPDSDDSVEHSKPLRPVQFPQSEEPMLLAKQHFSRQSPSTAQHMTME</sequence>
<dbReference type="AlphaFoldDB" id="A0A0J1BCM8"/>
<evidence type="ECO:0000256" key="1">
    <source>
        <dbReference type="SAM" id="MobiDB-lite"/>
    </source>
</evidence>
<protein>
    <submittedName>
        <fullName evidence="2">Uncharacterized protein</fullName>
    </submittedName>
</protein>
<accession>A0A0J1BCM8</accession>
<feature type="compositionally biased region" description="Basic and acidic residues" evidence="1">
    <location>
        <begin position="1"/>
        <end position="12"/>
    </location>
</feature>
<gene>
    <name evidence="2" type="ORF">RISK_003416</name>
</gene>
<feature type="compositionally biased region" description="Polar residues" evidence="1">
    <location>
        <begin position="60"/>
        <end position="73"/>
    </location>
</feature>
<keyword evidence="3" id="KW-1185">Reference proteome</keyword>
<feature type="region of interest" description="Disordered" evidence="1">
    <location>
        <begin position="1"/>
        <end position="73"/>
    </location>
</feature>
<comment type="caution">
    <text evidence="2">The sequence shown here is derived from an EMBL/GenBank/DDBJ whole genome shotgun (WGS) entry which is preliminary data.</text>
</comment>
<dbReference type="Proteomes" id="UP000036367">
    <property type="component" value="Unassembled WGS sequence"/>
</dbReference>
<reference evidence="2" key="1">
    <citation type="submission" date="2015-05" db="EMBL/GenBank/DDBJ databases">
        <title>Permanent draft genome of Rhodopirellula islandicus K833.</title>
        <authorList>
            <person name="Kizina J."/>
            <person name="Richter M."/>
            <person name="Glockner F.O."/>
            <person name="Harder J."/>
        </authorList>
    </citation>
    <scope>NUCLEOTIDE SEQUENCE [LARGE SCALE GENOMIC DNA]</scope>
    <source>
        <strain evidence="2">K833</strain>
    </source>
</reference>
<evidence type="ECO:0000313" key="2">
    <source>
        <dbReference type="EMBL" id="KLU04362.1"/>
    </source>
</evidence>
<dbReference type="EMBL" id="LECT01000028">
    <property type="protein sequence ID" value="KLU04362.1"/>
    <property type="molecule type" value="Genomic_DNA"/>
</dbReference>
<organism evidence="2 3">
    <name type="scientific">Rhodopirellula islandica</name>
    <dbReference type="NCBI Taxonomy" id="595434"/>
    <lineage>
        <taxon>Bacteria</taxon>
        <taxon>Pseudomonadati</taxon>
        <taxon>Planctomycetota</taxon>
        <taxon>Planctomycetia</taxon>
        <taxon>Pirellulales</taxon>
        <taxon>Pirellulaceae</taxon>
        <taxon>Rhodopirellula</taxon>
    </lineage>
</organism>